<evidence type="ECO:0000313" key="12">
    <source>
        <dbReference type="Proteomes" id="UP000377803"/>
    </source>
</evidence>
<dbReference type="KEGG" id="ncon:LC1Nh_0658"/>
<dbReference type="SMART" id="SM00963">
    <property type="entry name" value="SRP54_N"/>
    <property type="match status" value="1"/>
</dbReference>
<feature type="domain" description="SRP54-type proteins GTP-binding" evidence="10">
    <location>
        <begin position="269"/>
        <end position="282"/>
    </location>
</feature>
<organism evidence="11 12">
    <name type="scientific">Candidatus Nanohalobium constans</name>
    <dbReference type="NCBI Taxonomy" id="2565781"/>
    <lineage>
        <taxon>Archaea</taxon>
        <taxon>Candidatus Nanohalarchaeota</taxon>
        <taxon>Candidatus Nanohalobia</taxon>
        <taxon>Candidatus Nanohalobiales</taxon>
        <taxon>Candidatus Nanohalobiaceae</taxon>
        <taxon>Candidatus Nanohalobium</taxon>
    </lineage>
</organism>
<evidence type="ECO:0000256" key="4">
    <source>
        <dbReference type="ARBA" id="ARBA00022490"/>
    </source>
</evidence>
<keyword evidence="4" id="KW-0963">Cytoplasm</keyword>
<dbReference type="PANTHER" id="PTHR43134">
    <property type="entry name" value="SIGNAL RECOGNITION PARTICLE RECEPTOR SUBUNIT ALPHA"/>
    <property type="match status" value="1"/>
</dbReference>
<accession>A0A5Q0UI45</accession>
<evidence type="ECO:0000256" key="3">
    <source>
        <dbReference type="ARBA" id="ARBA00022475"/>
    </source>
</evidence>
<gene>
    <name evidence="11" type="primary">ftsY</name>
    <name evidence="11" type="ORF">LC1Nh_0658</name>
</gene>
<dbReference type="Gene3D" id="3.40.50.300">
    <property type="entry name" value="P-loop containing nucleotide triphosphate hydrolases"/>
    <property type="match status" value="1"/>
</dbReference>
<keyword evidence="12" id="KW-1185">Reference proteome</keyword>
<evidence type="ECO:0000313" key="11">
    <source>
        <dbReference type="EMBL" id="QGA80549.1"/>
    </source>
</evidence>
<dbReference type="OrthoDB" id="372188at2157"/>
<evidence type="ECO:0000256" key="7">
    <source>
        <dbReference type="ARBA" id="ARBA00023134"/>
    </source>
</evidence>
<dbReference type="Proteomes" id="UP000377803">
    <property type="component" value="Chromosome"/>
</dbReference>
<proteinExistence type="inferred from homology"/>
<keyword evidence="5" id="KW-0547">Nucleotide-binding</keyword>
<dbReference type="SUPFAM" id="SSF47364">
    <property type="entry name" value="Domain of the SRP/SRP receptor G-proteins"/>
    <property type="match status" value="1"/>
</dbReference>
<dbReference type="SUPFAM" id="SSF52540">
    <property type="entry name" value="P-loop containing nucleoside triphosphate hydrolases"/>
    <property type="match status" value="1"/>
</dbReference>
<dbReference type="InterPro" id="IPR042101">
    <property type="entry name" value="SRP54_N_sf"/>
</dbReference>
<dbReference type="PANTHER" id="PTHR43134:SF1">
    <property type="entry name" value="SIGNAL RECOGNITION PARTICLE RECEPTOR SUBUNIT ALPHA"/>
    <property type="match status" value="1"/>
</dbReference>
<dbReference type="GO" id="GO:0003924">
    <property type="term" value="F:GTPase activity"/>
    <property type="evidence" value="ECO:0007669"/>
    <property type="project" value="TreeGrafter"/>
</dbReference>
<dbReference type="EMBL" id="CP040089">
    <property type="protein sequence ID" value="QGA80549.1"/>
    <property type="molecule type" value="Genomic_DNA"/>
</dbReference>
<keyword evidence="3" id="KW-1003">Cell membrane</keyword>
<dbReference type="RefSeq" id="WP_153550289.1">
    <property type="nucleotide sequence ID" value="NZ_CP040089.1"/>
</dbReference>
<dbReference type="InterPro" id="IPR000897">
    <property type="entry name" value="SRP54_GTPase_dom"/>
</dbReference>
<reference evidence="12" key="1">
    <citation type="submission" date="2019-05" db="EMBL/GenBank/DDBJ databases">
        <title>Candidatus Nanohalobium constans, a novel model system to study the DPANN nano-sized archaea: genomic and physiological characterization of a nanoarchaeon co-cultured with its chitinotrophic host.</title>
        <authorList>
            <person name="La Cono V."/>
            <person name="Arcadi E."/>
            <person name="Crisafi F."/>
            <person name="Denaro R."/>
            <person name="La Spada G."/>
            <person name="Messina E."/>
            <person name="Smedile F."/>
            <person name="Toshchakov S.V."/>
            <person name="Shevchenko M.A."/>
            <person name="Golyshin P.N."/>
            <person name="Golyshina O.V."/>
            <person name="Ferrer M."/>
            <person name="Rohde M."/>
            <person name="Mushegian A."/>
            <person name="Sorokin D.Y."/>
            <person name="Giuliano L."/>
            <person name="Yakimov M.M."/>
        </authorList>
    </citation>
    <scope>NUCLEOTIDE SEQUENCE [LARGE SCALE GENOMIC DNA]</scope>
    <source>
        <strain evidence="12">LC1Nh</strain>
    </source>
</reference>
<evidence type="ECO:0000256" key="6">
    <source>
        <dbReference type="ARBA" id="ARBA00022801"/>
    </source>
</evidence>
<keyword evidence="8" id="KW-0472">Membrane</keyword>
<dbReference type="PROSITE" id="PS00300">
    <property type="entry name" value="SRP54"/>
    <property type="match status" value="1"/>
</dbReference>
<dbReference type="InterPro" id="IPR027417">
    <property type="entry name" value="P-loop_NTPase"/>
</dbReference>
<evidence type="ECO:0000256" key="9">
    <source>
        <dbReference type="ARBA" id="ARBA00023170"/>
    </source>
</evidence>
<dbReference type="AlphaFoldDB" id="A0A5Q0UI45"/>
<keyword evidence="9 11" id="KW-0675">Receptor</keyword>
<comment type="similarity">
    <text evidence="2">Belongs to the GTP-binding SRP family.</text>
</comment>
<name>A0A5Q0UI45_9ARCH</name>
<dbReference type="InterPro" id="IPR036225">
    <property type="entry name" value="SRP/SRP_N"/>
</dbReference>
<dbReference type="GO" id="GO:0005886">
    <property type="term" value="C:plasma membrane"/>
    <property type="evidence" value="ECO:0007669"/>
    <property type="project" value="UniProtKB-SubCell"/>
</dbReference>
<dbReference type="SMART" id="SM00382">
    <property type="entry name" value="AAA"/>
    <property type="match status" value="1"/>
</dbReference>
<evidence type="ECO:0000259" key="10">
    <source>
        <dbReference type="PROSITE" id="PS00300"/>
    </source>
</evidence>
<dbReference type="Pfam" id="PF00448">
    <property type="entry name" value="SRP54"/>
    <property type="match status" value="1"/>
</dbReference>
<keyword evidence="6" id="KW-0378">Hydrolase</keyword>
<sequence>MLDKFKESVKDFSENVKSTVAEKELDEDTLNPLLEELRLKLLQNNVSLEAAEAIEEELRETLLGENVRRGKAEEKVNEAVKQVLLDLLDDSYSFLGELQDAEKPPVVFMMGFNGSGKTTTSAKLTEMLQNQSEGVVLGAGDTFRAASIEQLQEHGEKLDTKVISHEYESDPAAVAYDAVEHAENEDKIALIDTAGRSHADQNLMNELEKMVRVNDPDISFLVVDALSGNDVLEQADAYEGMFDAIIVTKMDVDENGGAIISISQRSGKPVAYIGTGQKYGDLEEFDKEEFVEEILE</sequence>
<comment type="subcellular location">
    <subcellularLocation>
        <location evidence="1">Cell membrane</location>
        <topology evidence="1">Peripheral membrane protein</topology>
        <orientation evidence="1">Cytoplasmic side</orientation>
    </subcellularLocation>
</comment>
<dbReference type="GO" id="GO:0006614">
    <property type="term" value="P:SRP-dependent cotranslational protein targeting to membrane"/>
    <property type="evidence" value="ECO:0007669"/>
    <property type="project" value="InterPro"/>
</dbReference>
<dbReference type="GO" id="GO:0005525">
    <property type="term" value="F:GTP binding"/>
    <property type="evidence" value="ECO:0007669"/>
    <property type="project" value="UniProtKB-KW"/>
</dbReference>
<evidence type="ECO:0000256" key="2">
    <source>
        <dbReference type="ARBA" id="ARBA00008531"/>
    </source>
</evidence>
<dbReference type="NCBIfam" id="TIGR00064">
    <property type="entry name" value="ftsY"/>
    <property type="match status" value="1"/>
</dbReference>
<dbReference type="GO" id="GO:0005047">
    <property type="term" value="F:signal recognition particle binding"/>
    <property type="evidence" value="ECO:0007669"/>
    <property type="project" value="TreeGrafter"/>
</dbReference>
<dbReference type="Gene3D" id="1.20.120.140">
    <property type="entry name" value="Signal recognition particle SRP54, nucleotide-binding domain"/>
    <property type="match status" value="1"/>
</dbReference>
<evidence type="ECO:0000256" key="1">
    <source>
        <dbReference type="ARBA" id="ARBA00004413"/>
    </source>
</evidence>
<protein>
    <submittedName>
        <fullName evidence="11">Fused signal recognition particle receptor</fullName>
    </submittedName>
</protein>
<dbReference type="InterPro" id="IPR013822">
    <property type="entry name" value="Signal_recog_particl_SRP54_hlx"/>
</dbReference>
<dbReference type="InterPro" id="IPR004390">
    <property type="entry name" value="SR_rcpt_FtsY"/>
</dbReference>
<dbReference type="InterPro" id="IPR003593">
    <property type="entry name" value="AAA+_ATPase"/>
</dbReference>
<dbReference type="SMART" id="SM00962">
    <property type="entry name" value="SRP54"/>
    <property type="match status" value="1"/>
</dbReference>
<keyword evidence="7" id="KW-0342">GTP-binding</keyword>
<dbReference type="GeneID" id="42365044"/>
<evidence type="ECO:0000256" key="5">
    <source>
        <dbReference type="ARBA" id="ARBA00022741"/>
    </source>
</evidence>
<dbReference type="GO" id="GO:0005737">
    <property type="term" value="C:cytoplasm"/>
    <property type="evidence" value="ECO:0007669"/>
    <property type="project" value="UniProtKB-ARBA"/>
</dbReference>
<dbReference type="Pfam" id="PF02881">
    <property type="entry name" value="SRP54_N"/>
    <property type="match status" value="1"/>
</dbReference>
<evidence type="ECO:0000256" key="8">
    <source>
        <dbReference type="ARBA" id="ARBA00023136"/>
    </source>
</evidence>